<feature type="domain" description="Glycosyl transferase family 1" evidence="13">
    <location>
        <begin position="328"/>
        <end position="444"/>
    </location>
</feature>
<evidence type="ECO:0000259" key="13">
    <source>
        <dbReference type="Pfam" id="PF00534"/>
    </source>
</evidence>
<dbReference type="GO" id="GO:0043842">
    <property type="term" value="F:Kdo transferase activity"/>
    <property type="evidence" value="ECO:0007669"/>
    <property type="project" value="UniProtKB-EC"/>
</dbReference>
<evidence type="ECO:0000256" key="2">
    <source>
        <dbReference type="ARBA" id="ARBA00004713"/>
    </source>
</evidence>
<dbReference type="GO" id="GO:0005886">
    <property type="term" value="C:plasma membrane"/>
    <property type="evidence" value="ECO:0007669"/>
    <property type="project" value="UniProtKB-SubCell"/>
</dbReference>
<feature type="site" description="Transition state stabilizer" evidence="11">
    <location>
        <position position="167"/>
    </location>
</feature>
<evidence type="ECO:0000256" key="10">
    <source>
        <dbReference type="PIRSR" id="PIRSR639901-1"/>
    </source>
</evidence>
<dbReference type="PANTHER" id="PTHR42755">
    <property type="entry name" value="3-DEOXY-MANNO-OCTULOSONATE CYTIDYLYLTRANSFERASE"/>
    <property type="match status" value="1"/>
</dbReference>
<name>A0AAC8PV45_9GAMM</name>
<dbReference type="InterPro" id="IPR007507">
    <property type="entry name" value="Glycos_transf_N"/>
</dbReference>
<dbReference type="Proteomes" id="UP000077465">
    <property type="component" value="Chromosome"/>
</dbReference>
<gene>
    <name evidence="15" type="ORF">AAX06_03290</name>
</gene>
<dbReference type="GO" id="GO:0009244">
    <property type="term" value="P:lipopolysaccharide core region biosynthetic process"/>
    <property type="evidence" value="ECO:0007669"/>
    <property type="project" value="UniProtKB-UniRule"/>
</dbReference>
<reference evidence="15 16" key="1">
    <citation type="submission" date="2015-05" db="EMBL/GenBank/DDBJ databases">
        <authorList>
            <person name="Dickey A."/>
            <person name="Clawson M."/>
            <person name="Bono J."/>
            <person name="Loy J.D."/>
        </authorList>
    </citation>
    <scope>NUCLEOTIDE SEQUENCE [LARGE SCALE GENOMIC DNA]</scope>
    <source>
        <strain evidence="15 16">22581</strain>
    </source>
</reference>
<proteinExistence type="inferred from homology"/>
<dbReference type="EC" id="2.4.99.12" evidence="4 12"/>
<keyword evidence="7 12" id="KW-0808">Transferase</keyword>
<evidence type="ECO:0000256" key="3">
    <source>
        <dbReference type="ARBA" id="ARBA00006380"/>
    </source>
</evidence>
<keyword evidence="6" id="KW-0472">Membrane</keyword>
<evidence type="ECO:0000313" key="15">
    <source>
        <dbReference type="EMBL" id="AKG07354.1"/>
    </source>
</evidence>
<accession>A0AAC8PV45</accession>
<comment type="catalytic activity">
    <reaction evidence="9 12">
        <text>lipid IVA (E. coli) + CMP-3-deoxy-beta-D-manno-octulosonate = alpha-Kdo-(2-&gt;6)-lipid IVA (E. coli) + CMP + H(+)</text>
        <dbReference type="Rhea" id="RHEA:28066"/>
        <dbReference type="ChEBI" id="CHEBI:15378"/>
        <dbReference type="ChEBI" id="CHEBI:58603"/>
        <dbReference type="ChEBI" id="CHEBI:60364"/>
        <dbReference type="ChEBI" id="CHEBI:60377"/>
        <dbReference type="ChEBI" id="CHEBI:85987"/>
        <dbReference type="EC" id="2.4.99.12"/>
    </reaction>
</comment>
<comment type="function">
    <text evidence="12">Involved in lipopolysaccharide (LPS) biosynthesis. Catalyzes the transfer of 3-deoxy-D-manno-octulosonate (Kdo) residue(s) from CMP-Kdo to lipid IV(A), the tetraacyldisaccharide-1,4'-bisphosphate precursor of lipid A.</text>
</comment>
<evidence type="ECO:0000259" key="14">
    <source>
        <dbReference type="Pfam" id="PF04413"/>
    </source>
</evidence>
<evidence type="ECO:0000313" key="16">
    <source>
        <dbReference type="Proteomes" id="UP000077465"/>
    </source>
</evidence>
<evidence type="ECO:0000256" key="12">
    <source>
        <dbReference type="RuleBase" id="RU365103"/>
    </source>
</evidence>
<feature type="site" description="Transition state stabilizer" evidence="11">
    <location>
        <position position="245"/>
    </location>
</feature>
<comment type="similarity">
    <text evidence="3">Belongs to the glycosyltransferase group 1 family. Glycosyltransferase 30 subfamily.</text>
</comment>
<evidence type="ECO:0000256" key="6">
    <source>
        <dbReference type="ARBA" id="ARBA00022519"/>
    </source>
</evidence>
<comment type="pathway">
    <text evidence="2 12">Bacterial outer membrane biogenesis; LPS core biosynthesis.</text>
</comment>
<dbReference type="PANTHER" id="PTHR42755:SF1">
    <property type="entry name" value="3-DEOXY-D-MANNO-OCTULOSONIC ACID TRANSFERASE, MITOCHONDRIAL-RELATED"/>
    <property type="match status" value="1"/>
</dbReference>
<feature type="domain" description="3-deoxy-D-manno-octulosonic-acid transferase N-terminal" evidence="14">
    <location>
        <begin position="76"/>
        <end position="246"/>
    </location>
</feature>
<evidence type="ECO:0000256" key="9">
    <source>
        <dbReference type="ARBA" id="ARBA00049183"/>
    </source>
</evidence>
<sequence>MVYSRMNNIMKPPIYYPIAIRLAMPIYRQMVKKKSRHLPTLDRELNERFGEHYQPVPNSSSQIIVDKAMDKSGSDVINQDLSRGVIWCHAVSLGELNTAYPLLKNLINQGFKLWITSTTQTGFNRVSQLFADKLGVVVNHSFVPVDNLAVVQRFINHVRPVMAIFIETELWATMLHELSQQGIPSVMVNARLTQKSYEGYARFGKLSRSMMANLSAIIAQDEESAKRFRQLGASDDKVVVIDSLKWSSFGQLDDKHDELAAEANTWQLSDHKDGRRPIWIAASTHEGEERLVLQVYQKLMAMNASVLLILVPRHPERFDEVARLCDEMGFNTKRRSKNDTIHYDTQVYLADSMGELLGWYQVADVALVAGSLVDKGGHNPIEPASLGRPVVMGRFTKNCEILVQELSGVGALVQTDDSVDDIAKALNKWLFDKDLAAKAGQAGRDLVMDKQHAADKQTQVLLDILAGVR</sequence>
<dbReference type="Gene3D" id="3.40.50.11720">
    <property type="entry name" value="3-Deoxy-D-manno-octulosonic-acid transferase, N-terminal domain"/>
    <property type="match status" value="1"/>
</dbReference>
<evidence type="ECO:0000256" key="7">
    <source>
        <dbReference type="ARBA" id="ARBA00022679"/>
    </source>
</evidence>
<dbReference type="InterPro" id="IPR038107">
    <property type="entry name" value="Glycos_transf_N_sf"/>
</dbReference>
<evidence type="ECO:0000256" key="5">
    <source>
        <dbReference type="ARBA" id="ARBA00019077"/>
    </source>
</evidence>
<dbReference type="GO" id="GO:0009245">
    <property type="term" value="P:lipid A biosynthetic process"/>
    <property type="evidence" value="ECO:0007669"/>
    <property type="project" value="TreeGrafter"/>
</dbReference>
<dbReference type="Gene3D" id="3.40.50.2000">
    <property type="entry name" value="Glycogen Phosphorylase B"/>
    <property type="match status" value="1"/>
</dbReference>
<dbReference type="FunFam" id="3.40.50.2000:FF:000032">
    <property type="entry name" value="3-deoxy-D-manno-octulosonic acid transferase"/>
    <property type="match status" value="1"/>
</dbReference>
<evidence type="ECO:0000256" key="1">
    <source>
        <dbReference type="ARBA" id="ARBA00004196"/>
    </source>
</evidence>
<evidence type="ECO:0000256" key="11">
    <source>
        <dbReference type="PIRSR" id="PIRSR639901-2"/>
    </source>
</evidence>
<evidence type="ECO:0000256" key="8">
    <source>
        <dbReference type="ARBA" id="ARBA00031445"/>
    </source>
</evidence>
<dbReference type="AlphaFoldDB" id="A0AAC8PV45"/>
<dbReference type="SUPFAM" id="SSF53756">
    <property type="entry name" value="UDP-Glycosyltransferase/glycogen phosphorylase"/>
    <property type="match status" value="1"/>
</dbReference>
<evidence type="ECO:0000256" key="4">
    <source>
        <dbReference type="ARBA" id="ARBA00012621"/>
    </source>
</evidence>
<comment type="subcellular location">
    <subcellularLocation>
        <location evidence="1">Cell envelope</location>
    </subcellularLocation>
    <subcellularLocation>
        <location evidence="12">Cell membrane</location>
    </subcellularLocation>
</comment>
<keyword evidence="12" id="KW-0448">Lipopolysaccharide biosynthesis</keyword>
<dbReference type="EMBL" id="CP011376">
    <property type="protein sequence ID" value="AKG07354.1"/>
    <property type="molecule type" value="Genomic_DNA"/>
</dbReference>
<dbReference type="Pfam" id="PF04413">
    <property type="entry name" value="Glycos_transf_N"/>
    <property type="match status" value="1"/>
</dbReference>
<protein>
    <recommendedName>
        <fullName evidence="5 12">3-deoxy-D-manno-octulosonic acid transferase</fullName>
        <shortName evidence="12">Kdo transferase</shortName>
        <ecNumber evidence="4 12">2.4.99.12</ecNumber>
    </recommendedName>
    <alternativeName>
        <fullName evidence="8 12">Lipid IV(A) 3-deoxy-D-manno-octulosonic acid transferase</fullName>
    </alternativeName>
</protein>
<dbReference type="InterPro" id="IPR001296">
    <property type="entry name" value="Glyco_trans_1"/>
</dbReference>
<dbReference type="Pfam" id="PF00534">
    <property type="entry name" value="Glycos_transf_1"/>
    <property type="match status" value="1"/>
</dbReference>
<keyword evidence="12" id="KW-1003">Cell membrane</keyword>
<dbReference type="GO" id="GO:0030313">
    <property type="term" value="C:cell envelope"/>
    <property type="evidence" value="ECO:0007669"/>
    <property type="project" value="UniProtKB-SubCell"/>
</dbReference>
<organism evidence="15 16">
    <name type="scientific">Moraxella bovoculi</name>
    <dbReference type="NCBI Taxonomy" id="386891"/>
    <lineage>
        <taxon>Bacteria</taxon>
        <taxon>Pseudomonadati</taxon>
        <taxon>Pseudomonadota</taxon>
        <taxon>Gammaproteobacteria</taxon>
        <taxon>Moraxellales</taxon>
        <taxon>Moraxellaceae</taxon>
        <taxon>Moraxella</taxon>
    </lineage>
</organism>
<keyword evidence="6" id="KW-0997">Cell inner membrane</keyword>
<feature type="active site" description="Proton acceptor" evidence="10">
    <location>
        <position position="95"/>
    </location>
</feature>
<dbReference type="InterPro" id="IPR039901">
    <property type="entry name" value="Kdotransferase"/>
</dbReference>